<proteinExistence type="predicted"/>
<dbReference type="AlphaFoldDB" id="A0A2P2PXV9"/>
<organism evidence="1">
    <name type="scientific">Rhizophora mucronata</name>
    <name type="common">Asiatic mangrove</name>
    <dbReference type="NCBI Taxonomy" id="61149"/>
    <lineage>
        <taxon>Eukaryota</taxon>
        <taxon>Viridiplantae</taxon>
        <taxon>Streptophyta</taxon>
        <taxon>Embryophyta</taxon>
        <taxon>Tracheophyta</taxon>
        <taxon>Spermatophyta</taxon>
        <taxon>Magnoliopsida</taxon>
        <taxon>eudicotyledons</taxon>
        <taxon>Gunneridae</taxon>
        <taxon>Pentapetalae</taxon>
        <taxon>rosids</taxon>
        <taxon>fabids</taxon>
        <taxon>Malpighiales</taxon>
        <taxon>Rhizophoraceae</taxon>
        <taxon>Rhizophora</taxon>
    </lineage>
</organism>
<sequence>MSFFFLWIKWRKNLIKYVYSLSPFYLILGMNSVFASKEFSKHQCI</sequence>
<dbReference type="EMBL" id="GGEC01079046">
    <property type="protein sequence ID" value="MBX59530.1"/>
    <property type="molecule type" value="Transcribed_RNA"/>
</dbReference>
<protein>
    <submittedName>
        <fullName evidence="1">Uncharacterized protein</fullName>
    </submittedName>
</protein>
<reference evidence="1" key="1">
    <citation type="submission" date="2018-02" db="EMBL/GenBank/DDBJ databases">
        <title>Rhizophora mucronata_Transcriptome.</title>
        <authorList>
            <person name="Meera S.P."/>
            <person name="Sreeshan A."/>
            <person name="Augustine A."/>
        </authorList>
    </citation>
    <scope>NUCLEOTIDE SEQUENCE</scope>
    <source>
        <tissue evidence="1">Leaf</tissue>
    </source>
</reference>
<evidence type="ECO:0000313" key="1">
    <source>
        <dbReference type="EMBL" id="MBX59530.1"/>
    </source>
</evidence>
<name>A0A2P2PXV9_RHIMU</name>
<accession>A0A2P2PXV9</accession>